<dbReference type="PRINTS" id="PR00080">
    <property type="entry name" value="SDRFAMILY"/>
</dbReference>
<sequence length="257" mass="26583">MEPRGKRAIITGGASGLGEAVALALAAAGARVAVLDRQRARHEGLLSLPCDITRDAEVEAAIDSATAALGGIDICVNCAGIGGIEPIATPEGPGDMAAFRHVIDVNLLGAVNVTRLAAHRMMANAPDGPDGERGIILNAVSIASFEGQEGMGPYAASKAALAALTLVWARDLSRHAIRCMAIAPGFFETPLTATIPPALVDELLETVEFPRRPGRPEEFADLALTIIGSPMLNGEVIRMDGATRPPARTRWSAGGAL</sequence>
<dbReference type="GO" id="GO:0016491">
    <property type="term" value="F:oxidoreductase activity"/>
    <property type="evidence" value="ECO:0007669"/>
    <property type="project" value="UniProtKB-KW"/>
</dbReference>
<comment type="similarity">
    <text evidence="2">Belongs to the short-chain dehydrogenases/reductases (SDR) family.</text>
</comment>
<proteinExistence type="inferred from homology"/>
<evidence type="ECO:0000256" key="2">
    <source>
        <dbReference type="RuleBase" id="RU000363"/>
    </source>
</evidence>
<dbReference type="InterPro" id="IPR036291">
    <property type="entry name" value="NAD(P)-bd_dom_sf"/>
</dbReference>
<dbReference type="Pfam" id="PF00106">
    <property type="entry name" value="adh_short"/>
    <property type="match status" value="1"/>
</dbReference>
<reference evidence="3 4" key="1">
    <citation type="submission" date="2020-08" db="EMBL/GenBank/DDBJ databases">
        <title>Genomic Encyclopedia of Type Strains, Phase IV (KMG-IV): sequencing the most valuable type-strain genomes for metagenomic binning, comparative biology and taxonomic classification.</title>
        <authorList>
            <person name="Goeker M."/>
        </authorList>
    </citation>
    <scope>NUCLEOTIDE SEQUENCE [LARGE SCALE GENOMIC DNA]</scope>
    <source>
        <strain evidence="3 4">DSM 26189</strain>
    </source>
</reference>
<dbReference type="EMBL" id="JACIDT010000011">
    <property type="protein sequence ID" value="MBB3927409.1"/>
    <property type="molecule type" value="Genomic_DNA"/>
</dbReference>
<evidence type="ECO:0000313" key="4">
    <source>
        <dbReference type="Proteomes" id="UP000571950"/>
    </source>
</evidence>
<protein>
    <submittedName>
        <fullName evidence="3">NAD(P)-dependent dehydrogenase (Short-subunit alcohol dehydrogenase family)</fullName>
    </submittedName>
</protein>
<dbReference type="RefSeq" id="WP_188072903.1">
    <property type="nucleotide sequence ID" value="NZ_BSPS01000106.1"/>
</dbReference>
<accession>A0A7W6BK51</accession>
<dbReference type="InterPro" id="IPR020904">
    <property type="entry name" value="Sc_DH/Rdtase_CS"/>
</dbReference>
<dbReference type="PANTHER" id="PTHR43658">
    <property type="entry name" value="SHORT-CHAIN DEHYDROGENASE/REDUCTASE"/>
    <property type="match status" value="1"/>
</dbReference>
<dbReference type="PANTHER" id="PTHR43658:SF8">
    <property type="entry name" value="17-BETA-HYDROXYSTEROID DEHYDROGENASE 14-RELATED"/>
    <property type="match status" value="1"/>
</dbReference>
<keyword evidence="4" id="KW-1185">Reference proteome</keyword>
<organism evidence="3 4">
    <name type="scientific">Sphingobium jiangsuense</name>
    <dbReference type="NCBI Taxonomy" id="870476"/>
    <lineage>
        <taxon>Bacteria</taxon>
        <taxon>Pseudomonadati</taxon>
        <taxon>Pseudomonadota</taxon>
        <taxon>Alphaproteobacteria</taxon>
        <taxon>Sphingomonadales</taxon>
        <taxon>Sphingomonadaceae</taxon>
        <taxon>Sphingobium</taxon>
    </lineage>
</organism>
<dbReference type="InterPro" id="IPR002347">
    <property type="entry name" value="SDR_fam"/>
</dbReference>
<gene>
    <name evidence="3" type="ORF">GGR43_003138</name>
</gene>
<keyword evidence="1" id="KW-0560">Oxidoreductase</keyword>
<name>A0A7W6BK51_9SPHN</name>
<evidence type="ECO:0000313" key="3">
    <source>
        <dbReference type="EMBL" id="MBB3927409.1"/>
    </source>
</evidence>
<dbReference type="Gene3D" id="3.40.50.720">
    <property type="entry name" value="NAD(P)-binding Rossmann-like Domain"/>
    <property type="match status" value="1"/>
</dbReference>
<comment type="caution">
    <text evidence="3">The sequence shown here is derived from an EMBL/GenBank/DDBJ whole genome shotgun (WGS) entry which is preliminary data.</text>
</comment>
<dbReference type="PROSITE" id="PS00061">
    <property type="entry name" value="ADH_SHORT"/>
    <property type="match status" value="1"/>
</dbReference>
<evidence type="ECO:0000256" key="1">
    <source>
        <dbReference type="ARBA" id="ARBA00023002"/>
    </source>
</evidence>
<dbReference type="AlphaFoldDB" id="A0A7W6BK51"/>
<dbReference type="Proteomes" id="UP000571950">
    <property type="component" value="Unassembled WGS sequence"/>
</dbReference>
<dbReference type="SUPFAM" id="SSF51735">
    <property type="entry name" value="NAD(P)-binding Rossmann-fold domains"/>
    <property type="match status" value="1"/>
</dbReference>
<dbReference type="PRINTS" id="PR00081">
    <property type="entry name" value="GDHRDH"/>
</dbReference>